<evidence type="ECO:0000256" key="11">
    <source>
        <dbReference type="ARBA" id="ARBA00022837"/>
    </source>
</evidence>
<evidence type="ECO:0000256" key="23">
    <source>
        <dbReference type="SAM" id="MobiDB-lite"/>
    </source>
</evidence>
<feature type="disulfide bond" evidence="21">
    <location>
        <begin position="668"/>
        <end position="686"/>
    </location>
</feature>
<dbReference type="FunFam" id="2.10.25.10:FF:000009">
    <property type="entry name" value="Low-density lipoprotein receptor isoform 1"/>
    <property type="match status" value="2"/>
</dbReference>
<keyword evidence="16" id="KW-0168">Coated pit</keyword>
<keyword evidence="8" id="KW-0732">Signal</keyword>
<dbReference type="GO" id="GO:0005041">
    <property type="term" value="F:low-density lipoprotein particle receptor activity"/>
    <property type="evidence" value="ECO:0007669"/>
    <property type="project" value="TreeGrafter"/>
</dbReference>
<feature type="disulfide bond" evidence="21">
    <location>
        <begin position="2482"/>
        <end position="2500"/>
    </location>
</feature>
<dbReference type="InterPro" id="IPR000152">
    <property type="entry name" value="EGF-type_Asp/Asn_hydroxyl_site"/>
</dbReference>
<dbReference type="FunFam" id="4.10.400.10:FF:000062">
    <property type="entry name" value="Terribly reduced optic lobes, isoform AI"/>
    <property type="match status" value="1"/>
</dbReference>
<evidence type="ECO:0000256" key="24">
    <source>
        <dbReference type="SAM" id="Phobius"/>
    </source>
</evidence>
<feature type="disulfide bond" evidence="21">
    <location>
        <begin position="2149"/>
        <end position="2164"/>
    </location>
</feature>
<dbReference type="SUPFAM" id="SSF57424">
    <property type="entry name" value="LDL receptor-like module"/>
    <property type="match status" value="22"/>
</dbReference>
<dbReference type="FunFam" id="4.10.400.10:FF:000045">
    <property type="entry name" value="Low-density lipoprotein receptor-related protein 2"/>
    <property type="match status" value="1"/>
</dbReference>
<feature type="disulfide bond" evidence="21">
    <location>
        <begin position="476"/>
        <end position="491"/>
    </location>
</feature>
<evidence type="ECO:0000256" key="14">
    <source>
        <dbReference type="ARBA" id="ARBA00023157"/>
    </source>
</evidence>
<keyword evidence="10" id="KW-0967">Endosome</keyword>
<dbReference type="Gene3D" id="4.10.400.10">
    <property type="entry name" value="Low-density Lipoprotein Receptor"/>
    <property type="match status" value="24"/>
</dbReference>
<comment type="similarity">
    <text evidence="2">Belongs to the LDLR family.</text>
</comment>
<feature type="disulfide bond" evidence="21">
    <location>
        <begin position="221"/>
        <end position="233"/>
    </location>
</feature>
<dbReference type="InterPro" id="IPR051221">
    <property type="entry name" value="LDLR-related"/>
</dbReference>
<feature type="repeat" description="LDL-receptor class B" evidence="22">
    <location>
        <begin position="1592"/>
        <end position="1635"/>
    </location>
</feature>
<feature type="disulfide bond" evidence="21">
    <location>
        <begin position="2262"/>
        <end position="2280"/>
    </location>
</feature>
<evidence type="ECO:0000256" key="19">
    <source>
        <dbReference type="ARBA" id="ARBA00046273"/>
    </source>
</evidence>
<dbReference type="CDD" id="cd00054">
    <property type="entry name" value="EGF_CA"/>
    <property type="match status" value="2"/>
</dbReference>
<evidence type="ECO:0000256" key="2">
    <source>
        <dbReference type="ARBA" id="ARBA00009939"/>
    </source>
</evidence>
<evidence type="ECO:0000256" key="3">
    <source>
        <dbReference type="ARBA" id="ARBA00022475"/>
    </source>
</evidence>
<dbReference type="InterPro" id="IPR009030">
    <property type="entry name" value="Growth_fac_rcpt_cys_sf"/>
</dbReference>
<evidence type="ECO:0000256" key="8">
    <source>
        <dbReference type="ARBA" id="ARBA00022729"/>
    </source>
</evidence>
<evidence type="ECO:0000256" key="20">
    <source>
        <dbReference type="PROSITE-ProRule" id="PRU00076"/>
    </source>
</evidence>
<evidence type="ECO:0000256" key="9">
    <source>
        <dbReference type="ARBA" id="ARBA00022737"/>
    </source>
</evidence>
<dbReference type="FunFam" id="4.10.400.10:FF:000155">
    <property type="entry name" value="Low-density lipoprotein receptor"/>
    <property type="match status" value="1"/>
</dbReference>
<evidence type="ECO:0000256" key="16">
    <source>
        <dbReference type="ARBA" id="ARBA00023176"/>
    </source>
</evidence>
<feature type="disulfide bond" evidence="21">
    <location>
        <begin position="228"/>
        <end position="246"/>
    </location>
</feature>
<dbReference type="InParanoid" id="A0A6P7G261"/>
<organism evidence="26">
    <name type="scientific">Diabrotica virgifera virgifera</name>
    <name type="common">western corn rootworm</name>
    <dbReference type="NCBI Taxonomy" id="50390"/>
    <lineage>
        <taxon>Eukaryota</taxon>
        <taxon>Metazoa</taxon>
        <taxon>Ecdysozoa</taxon>
        <taxon>Arthropoda</taxon>
        <taxon>Hexapoda</taxon>
        <taxon>Insecta</taxon>
        <taxon>Pterygota</taxon>
        <taxon>Neoptera</taxon>
        <taxon>Endopterygota</taxon>
        <taxon>Coleoptera</taxon>
        <taxon>Polyphaga</taxon>
        <taxon>Cucujiformia</taxon>
        <taxon>Chrysomeloidea</taxon>
        <taxon>Chrysomelidae</taxon>
        <taxon>Galerucinae</taxon>
        <taxon>Diabroticina</taxon>
        <taxon>Diabroticites</taxon>
        <taxon>Diabrotica</taxon>
    </lineage>
</organism>
<feature type="repeat" description="LDL-receptor class B" evidence="22">
    <location>
        <begin position="1954"/>
        <end position="1995"/>
    </location>
</feature>
<feature type="disulfide bond" evidence="21">
    <location>
        <begin position="119"/>
        <end position="134"/>
    </location>
</feature>
<dbReference type="Pfam" id="PF00057">
    <property type="entry name" value="Ldl_recept_a"/>
    <property type="match status" value="23"/>
</dbReference>
<dbReference type="PRINTS" id="PR00261">
    <property type="entry name" value="LDLRECEPTOR"/>
</dbReference>
<feature type="repeat" description="LDL-receptor class B" evidence="22">
    <location>
        <begin position="957"/>
        <end position="1000"/>
    </location>
</feature>
<dbReference type="SUPFAM" id="SSF57196">
    <property type="entry name" value="EGF/Laminin"/>
    <property type="match status" value="3"/>
</dbReference>
<feature type="disulfide bond" evidence="21">
    <location>
        <begin position="457"/>
        <end position="469"/>
    </location>
</feature>
<dbReference type="GO" id="GO:0043235">
    <property type="term" value="C:receptor complex"/>
    <property type="evidence" value="ECO:0007669"/>
    <property type="project" value="TreeGrafter"/>
</dbReference>
<feature type="repeat" description="LDL-receptor class B" evidence="22">
    <location>
        <begin position="912"/>
        <end position="954"/>
    </location>
</feature>
<gene>
    <name evidence="26" type="primary">LOC114335130</name>
</gene>
<dbReference type="InterPro" id="IPR000742">
    <property type="entry name" value="EGF"/>
</dbReference>
<dbReference type="InterPro" id="IPR002172">
    <property type="entry name" value="LDrepeatLR_classA_rpt"/>
</dbReference>
<evidence type="ECO:0000256" key="1">
    <source>
        <dbReference type="ARBA" id="ARBA00004251"/>
    </source>
</evidence>
<feature type="disulfide bond" evidence="21">
    <location>
        <begin position="2137"/>
        <end position="2155"/>
    </location>
</feature>
<keyword evidence="4 20" id="KW-0245">EGF-like domain</keyword>
<feature type="disulfide bond" evidence="21">
    <location>
        <begin position="2963"/>
        <end position="2975"/>
    </location>
</feature>
<dbReference type="PROSITE" id="PS01187">
    <property type="entry name" value="EGF_CA"/>
    <property type="match status" value="3"/>
</dbReference>
<dbReference type="SUPFAM" id="SSF63825">
    <property type="entry name" value="YWTD domain"/>
    <property type="match status" value="6"/>
</dbReference>
<dbReference type="PANTHER" id="PTHR22722">
    <property type="entry name" value="LOW-DENSITY LIPOPROTEIN RECEPTOR-RELATED PROTEIN 2-RELATED"/>
    <property type="match status" value="1"/>
</dbReference>
<keyword evidence="12 24" id="KW-1133">Transmembrane helix</keyword>
<evidence type="ECO:0000256" key="15">
    <source>
        <dbReference type="ARBA" id="ARBA00023170"/>
    </source>
</evidence>
<feature type="disulfide bond" evidence="21">
    <location>
        <begin position="464"/>
        <end position="482"/>
    </location>
</feature>
<dbReference type="Gene3D" id="2.10.25.10">
    <property type="entry name" value="Laminin"/>
    <property type="match status" value="5"/>
</dbReference>
<evidence type="ECO:0000256" key="13">
    <source>
        <dbReference type="ARBA" id="ARBA00023136"/>
    </source>
</evidence>
<feature type="domain" description="EGF-like" evidence="25">
    <location>
        <begin position="784"/>
        <end position="823"/>
    </location>
</feature>
<evidence type="ECO:0000256" key="7">
    <source>
        <dbReference type="ARBA" id="ARBA00022692"/>
    </source>
</evidence>
<evidence type="ECO:0000256" key="5">
    <source>
        <dbReference type="ARBA" id="ARBA00022553"/>
    </source>
</evidence>
<proteinExistence type="inferred from homology"/>
<evidence type="ECO:0000256" key="4">
    <source>
        <dbReference type="ARBA" id="ARBA00022536"/>
    </source>
</evidence>
<reference evidence="26" key="1">
    <citation type="submission" date="2025-08" db="UniProtKB">
        <authorList>
            <consortium name="RefSeq"/>
        </authorList>
    </citation>
    <scope>IDENTIFICATION</scope>
    <source>
        <tissue evidence="26">Whole insect</tissue>
    </source>
</reference>
<dbReference type="InterPro" id="IPR000033">
    <property type="entry name" value="LDLR_classB_rpt"/>
</dbReference>
<dbReference type="FunFam" id="4.10.400.10:FF:000204">
    <property type="entry name" value="Putative low-density lipoprotein receptor"/>
    <property type="match status" value="1"/>
</dbReference>
<evidence type="ECO:0000256" key="17">
    <source>
        <dbReference type="ARBA" id="ARBA00023180"/>
    </source>
</evidence>
<dbReference type="Pfam" id="PF24468">
    <property type="entry name" value="EGF_LRP2"/>
    <property type="match status" value="1"/>
</dbReference>
<name>A0A6P7G261_DIAVI</name>
<dbReference type="GO" id="GO:0006897">
    <property type="term" value="P:endocytosis"/>
    <property type="evidence" value="ECO:0007669"/>
    <property type="project" value="UniProtKB-KW"/>
</dbReference>
<dbReference type="GO" id="GO:0005509">
    <property type="term" value="F:calcium ion binding"/>
    <property type="evidence" value="ECO:0007669"/>
    <property type="project" value="InterPro"/>
</dbReference>
<dbReference type="SMART" id="SM00181">
    <property type="entry name" value="EGF"/>
    <property type="match status" value="17"/>
</dbReference>
<protein>
    <submittedName>
        <fullName evidence="26">Low-density lipoprotein receptor-related protein 2-like</fullName>
    </submittedName>
</protein>
<dbReference type="SMART" id="SM00135">
    <property type="entry name" value="LY"/>
    <property type="match status" value="26"/>
</dbReference>
<feature type="disulfide bond" evidence="21">
    <location>
        <begin position="2970"/>
        <end position="2988"/>
    </location>
</feature>
<dbReference type="Pfam" id="PF07645">
    <property type="entry name" value="EGF_CA"/>
    <property type="match status" value="1"/>
</dbReference>
<feature type="disulfide bond" evidence="21">
    <location>
        <begin position="2982"/>
        <end position="2997"/>
    </location>
</feature>
<feature type="region of interest" description="Disordered" evidence="23">
    <location>
        <begin position="3527"/>
        <end position="3563"/>
    </location>
</feature>
<keyword evidence="7 24" id="KW-0812">Transmembrane</keyword>
<feature type="disulfide bond" evidence="21">
    <location>
        <begin position="161"/>
        <end position="176"/>
    </location>
</feature>
<feature type="disulfide bond" evidence="21">
    <location>
        <begin position="596"/>
        <end position="611"/>
    </location>
</feature>
<dbReference type="FunFam" id="2.120.10.30:FF:000241">
    <property type="entry name" value="Low-density lipoprotein receptor-related protein 6"/>
    <property type="match status" value="3"/>
</dbReference>
<feature type="disulfide bond" evidence="21">
    <location>
        <begin position="2096"/>
        <end position="2114"/>
    </location>
</feature>
<feature type="disulfide bond" evidence="21">
    <location>
        <begin position="2255"/>
        <end position="2267"/>
    </location>
</feature>
<feature type="disulfide bond" evidence="21">
    <location>
        <begin position="661"/>
        <end position="673"/>
    </location>
</feature>
<evidence type="ECO:0000256" key="18">
    <source>
        <dbReference type="ARBA" id="ARBA00037878"/>
    </source>
</evidence>
<dbReference type="Pfam" id="PF12662">
    <property type="entry name" value="cEGF"/>
    <property type="match status" value="1"/>
</dbReference>
<sequence length="3563" mass="398125">MSAEEVDVTLYDRKTKNVEDYVYLGHKIKQSKENQTAEITRRNWIAVGVPSGIICPFGTFRCPEGKCIPSLWVCNYQADCENGADERQTCPPPECEPGQITCRQYSWNRTYCIPPHYRCDMTVDCIDGSDETECTYRKCQPDDFHCGTQASDPCIPKEKKCDGYIDCRSGKDEEGCPGVSCRLDQFRCSKGNRCIEMSQKCDHKNDCGDNSDEQNCNFPVCHGVQFRCANALCIPSQFRCDGYQDCSDGSDEVNCTSIVCPDNKFLCPKGGPGGTHKCIPKSKLCDGKKDCEDNADEEIACSILNCPTLSCEYKCQASLTGGSCYCPEGKKLSSDNRTCTDRDECLEWGYCDQYCSNTDGGYSCSCADGFSFINKKCVAENSSSLLLYFAHDKAIFSMSNTGSNLKVVVNTTGASGLDFHYRDNMLYWSDTKTKKFSNTPNLTNLEAQCARMCKPTCSSSEFQCKSGRCIPMTFKCDAENDCGDFSDETGCVNVTCSSTQFHCDNGRCIPNSWKCDSENDCGDGSDEGESCAEKTCAYYQFTCPRNGHCIPQNWVCDGDDDCFDKEDEKDCPPITCQSNQFKCTDLKQCIQESYKCDGIPDCNDGSDEVGCPSIAPDQCNLEKQFQCQKSGICIPKAWYCDGTPDCDDRSDEPESCGNINCPNNFYNCNSTQCIFKAYICDGKKDCEDGSDESSIHACVKPPFRCPPGQWLCPDVSERCVNLTSVCDGKPDCPNGADEGEDCVFDECSHQGGLCSNGCKQTPQGPLCLCPIGETLMKDGMNCEDLNECEPPGICSQTCTNTKGSYFCSCVDGYTLEPDKSNCKAFNHTAAFLIISNRHSILVADLKEQGLERVPIIVENVVATASNMHTGTIFWSDMKLKKISKLERGGDPVEIISTGLDLVEGLAYDWIGKNIYWLDSKLNTIEVSKENGDSRIVIARENITQPRGMCLDPSPGTRWLFWTDWGENPRIERMGMDGTNRSIIINTKIYWPNGLTLDIATQRVYFADSKLDFIDFCYYNGTGRQQVLSGSHYLLHPHSLTLFEDTMYWTDRQLNRVLSAHKYKGNNQTVVSHLISQPLSIHVHHPSLQPMAINPCASASCQHICLLSPSTSTGYSCKCKPGFKLNSGGTCSEEDSNFLMVMKGTQIVDLSLNPGEESTGYITPIVGIEHGVQIDYDRKTNTIYWVESKDAEGENCTIWSTPYSGGNKTQVLGIDNGIVGAASSIAFDWLGRNMYVGNRKSSNIEVIRIDGKIKYRTIILANDGNTTSVATPRAICLDPADGKLYWTDAGGFGVPQKIGKANMDGSNSIVLTEIEKPDALTIDIETKTLYFSTQYPPKIGKISVNGKEITFIVREEDYISAPKAIGVLGNRLFYMDPDYEKLVQVALPSGSNPRIILENEPSLKTFTIFKKRHLGDHPCLQNNGGCEHICVPAEGRSRTCACGIGYKKNEMSCVPHRTFAVVSQLDITRGYSLKDSAEAIVPITGPGHHILHVDVHFAEQWIYWIEFNRGYWNGIFRIRPNGTEIEHIIKDGIGSNGIRGLAIDWIAGNMYFTNVFPHENYVEVCWLDGRHRKIIVKTTTDAPRELAVNPIKRILYWIDYGQYPKIGKANLDGSDWQPVVTSGISNPTDLTIDMNTHDVYWVDSKLDMIQRISYSGGNRQIIRRNLPNPKGIAMYKTELYWVDRNLKSILKASKLPGNMSLPTKVRNNLANLRDIAIYDITNQPSDDSNPCRKFGNGGCEQLCFSFPVDIATGPRSSFKCDCATGNLTDGRKCDFVNEYLVFTTRTEVRTVHLDPQSTNVPFAPIGNLTNVVGIDFDYKHQTLFFTQIKPWAKIARMPATKPDSNTIITLKNKGINPEGVAYDWTQQKIYWTDSSNRSIYAMNLDGTDLVMIVRVERPRAIVLDPCNGTLFYTDWGKFGTAGKIFRTTMAGSLKRVVIDRNLAQPSGLAIDYDEQMLYWTDAVREKIERSDLNGRNREILVSATIYPFSITVFGRYIYWTDLQLRGVYRAEKHTGAGMVEMVKRLEDSPRDIQVYSDKRQRCSVNPCLINNGGCAQSCHPGPNGTAECRCDEHSKLVNEGRMCVAKNLSCDTSKFYCANGRCISRMWACDGEDDCGDNSDEDTKYCSFHSCSPNEFRCANGRCIFKSWQCDHENDCKDGSDEQDCQYPLCADGEFTCANHRCIPMAQVCNGVNDCKDNITSDETHERCPNNTTCPPNHLKCENTNICVEPYWLCDGDNDCGDNSDENPLHCAQRTCPQNSIRCSNHRCIPATWYCDGDDDCGDGADEPPEYCKSDGRTCFGDLFTCDNGNCVPRTYICDGDNDCLDNSDEDSRHECNDRKCDEETEYVCEANKEWHRAQCIPRKWICDGDPDCVDGADENATIHHCATPQPCSDDQFTCGNGRCINKKDRIVEQQEVQPGIFIARAIISSNNPYIKILNTTYETVNVDASTIRTLDIKLFNIYRLVNDKKENLTCADPTQFRCNNGQCINYNLVCNKVSDCSDDSDEPLHCNVDECAKVEIHQCGHKCVDTPTGYYCECNQGYKLLDDGKACADIDECIEKPGVCSQYCSNTPGSYYCKCNEEYYEREPDEHTCKRKDNITPWLIFTNKYYVRNMSIDAHIYNLVHQDLMNVVALDYDLKEQNLYFCDVTAKTIFRSAFGSKVKEAVIRHDSHGLEGLSIDWIGRKIYWLDRHSKNLDVSELDGTNRKTLKTSIQDPRAVVVHPGTGYLYLSSWHLQAFIGKIGMDGSNFTRILTWENDIAWPNALTIDFFTDRLYYADAHLDYIAHCDLEGRNRHIVISGIAVPHVFALTLFDDYIYWTDWNLKAISRSNKFNGNGLQILRNTTHKPYDIHIFHPLRQLPYTNPCGTNNGGCSHLCLIAPPPASSYLNIDGYGDEGTTSFVCACPNQYYLASDKKTCIANCTDGQWQCKGHDEKCIPWFWQCDGEKDCKDGSDEPATCPPRQCRAGSFQCKNLNCTPSATICDGTDDCGDNSDEQNCDKECPELEIKCKSNGRCILSSWQCDGDADCKDGSDEDPEICHKRACDPEIEFQCKNGRCIPKLWYLPPGYLGGQFFSSDISLQSLSPSQRKYEAMQCPEAHWKVPFLHWNPLQSLSSELSPQSSSWSHLHPKTDGRYRRSLINVGLENPSSLVVDPSLGKMFWTDSGSTPKIEVAWMDGSKRRTLITDQIRHPTGLAIDYSMDHAVYWVDTKLNVIERMNPDGSNRKTVIRGDILKHPISLDVFEANIYWITKNTGELIQQDKFGRGVPVVIQRDMQNPSSVKVYHQLKYNESIIDPCTNNHCSHLCLVVPNGHRCSCPDSATPSQKIKADIICDAASERERPLPRICKCENGGYCQEVDDSQELSCKCLENYQGEFCEIHSEHSTAGQAANTTAIVVPIVVVLLILGAATGVYFFIRKRPFSKGSGLGSLASSQSVSFRQGTNVEFGPPNAFNNGGGPSETLDVAYNLDAMSGNPGNKNRDFHNPMYDAVQNNPDTLPNGSGALYEVSDLPKPKGDTFLEPPSAVIAPSSIKHMSSPNVQVRHRELDPATQDTGKDTQKLVEEDC</sequence>
<feature type="disulfide bond" evidence="21">
    <location>
        <begin position="2130"/>
        <end position="2142"/>
    </location>
</feature>
<feature type="repeat" description="LDL-receptor class B" evidence="22">
    <location>
        <begin position="1907"/>
        <end position="1953"/>
    </location>
</feature>
<keyword evidence="13 24" id="KW-0472">Membrane</keyword>
<feature type="disulfide bond" evidence="21">
    <location>
        <begin position="2176"/>
        <end position="2194"/>
    </location>
</feature>
<feature type="disulfide bond" evidence="21">
    <location>
        <begin position="55"/>
        <end position="67"/>
    </location>
</feature>
<dbReference type="InterPro" id="IPR056588">
    <property type="entry name" value="EGF_LRP2"/>
</dbReference>
<dbReference type="InterPro" id="IPR018097">
    <property type="entry name" value="EGF_Ca-bd_CS"/>
</dbReference>
<evidence type="ECO:0000256" key="22">
    <source>
        <dbReference type="PROSITE-ProRule" id="PRU00461"/>
    </source>
</evidence>
<dbReference type="FunFam" id="4.10.400.10:FF:000181">
    <property type="entry name" value="Low-density lipoprotein RecePtor related"/>
    <property type="match status" value="1"/>
</dbReference>
<keyword evidence="9" id="KW-0677">Repeat</keyword>
<feature type="disulfide bond" evidence="21">
    <location>
        <begin position="62"/>
        <end position="80"/>
    </location>
</feature>
<dbReference type="FunFam" id="4.10.400.10:FF:000230">
    <property type="entry name" value="Low-density lipoprotein RecePtor related"/>
    <property type="match status" value="1"/>
</dbReference>
<dbReference type="CDD" id="cd00112">
    <property type="entry name" value="LDLa"/>
    <property type="match status" value="23"/>
</dbReference>
<feature type="disulfide bond" evidence="20">
    <location>
        <begin position="3347"/>
        <end position="3364"/>
    </location>
</feature>
<feature type="disulfide bond" evidence="21">
    <location>
        <begin position="2298"/>
        <end position="2310"/>
    </location>
</feature>
<dbReference type="FunFam" id="2.120.10.30:FF:000035">
    <property type="entry name" value="Low-density lipoprotein receptor-related protein 2"/>
    <property type="match status" value="2"/>
</dbReference>
<dbReference type="InterPro" id="IPR026823">
    <property type="entry name" value="cEGF"/>
</dbReference>
<feature type="disulfide bond" evidence="21">
    <location>
        <begin position="2089"/>
        <end position="2101"/>
    </location>
</feature>
<keyword evidence="3" id="KW-1003">Cell membrane</keyword>
<dbReference type="FunFam" id="4.10.400.10:FF:000002">
    <property type="entry name" value="Low-density lipoprotein receptor-related protein 1"/>
    <property type="match status" value="1"/>
</dbReference>
<feature type="compositionally biased region" description="Basic and acidic residues" evidence="23">
    <location>
        <begin position="3540"/>
        <end position="3563"/>
    </location>
</feature>
<dbReference type="FunFam" id="4.10.400.10:FF:000005">
    <property type="entry name" value="low-density lipoprotein receptor-related protein 1B"/>
    <property type="match status" value="3"/>
</dbReference>
<dbReference type="FunFam" id="4.10.400.10:FF:000034">
    <property type="entry name" value="Low-density lipoprotein receptor-related protein 2"/>
    <property type="match status" value="1"/>
</dbReference>
<evidence type="ECO:0000259" key="25">
    <source>
        <dbReference type="PROSITE" id="PS50026"/>
    </source>
</evidence>
<feature type="disulfide bond" evidence="21">
    <location>
        <begin position="2169"/>
        <end position="2181"/>
    </location>
</feature>
<feature type="domain" description="EGF-like" evidence="25">
    <location>
        <begin position="3341"/>
        <end position="3376"/>
    </location>
</feature>
<feature type="disulfide bond" evidence="21">
    <location>
        <begin position="201"/>
        <end position="216"/>
    </location>
</feature>
<feature type="repeat" description="LDL-receptor class B" evidence="22">
    <location>
        <begin position="1866"/>
        <end position="1906"/>
    </location>
</feature>
<feature type="repeat" description="LDL-receptor class B" evidence="22">
    <location>
        <begin position="1636"/>
        <end position="1677"/>
    </location>
</feature>
<feature type="domain" description="EGF-like" evidence="25">
    <location>
        <begin position="2511"/>
        <end position="2552"/>
    </location>
</feature>
<feature type="repeat" description="LDL-receptor class B" evidence="22">
    <location>
        <begin position="2684"/>
        <end position="2725"/>
    </location>
</feature>
<accession>A0A6P7G261</accession>
<dbReference type="SUPFAM" id="SSF57184">
    <property type="entry name" value="Growth factor receptor domain"/>
    <property type="match status" value="2"/>
</dbReference>
<dbReference type="SMART" id="SM00192">
    <property type="entry name" value="LDLa"/>
    <property type="match status" value="24"/>
</dbReference>
<feature type="disulfide bond" evidence="21">
    <location>
        <begin position="556"/>
        <end position="571"/>
    </location>
</feature>
<evidence type="ECO:0000256" key="10">
    <source>
        <dbReference type="ARBA" id="ARBA00022753"/>
    </source>
</evidence>
<dbReference type="InterPro" id="IPR001881">
    <property type="entry name" value="EGF-like_Ca-bd_dom"/>
</dbReference>
<comment type="subcellular location">
    <subcellularLocation>
        <location evidence="1">Cell membrane</location>
        <topology evidence="1">Single-pass type I membrane protein</topology>
    </subcellularLocation>
    <subcellularLocation>
        <location evidence="19">Endosome lumen</location>
    </subcellularLocation>
    <subcellularLocation>
        <location evidence="18">Membrane</location>
        <location evidence="18">Coated pit</location>
    </subcellularLocation>
</comment>
<keyword evidence="5" id="KW-0597">Phosphoprotein</keyword>
<dbReference type="InterPro" id="IPR011042">
    <property type="entry name" value="6-blade_b-propeller_TolB-like"/>
</dbReference>
<dbReference type="PROSITE" id="PS50026">
    <property type="entry name" value="EGF_3"/>
    <property type="match status" value="3"/>
</dbReference>
<dbReference type="PROSITE" id="PS01209">
    <property type="entry name" value="LDLRA_1"/>
    <property type="match status" value="12"/>
</dbReference>
<feature type="disulfide bond" evidence="21">
    <location>
        <begin position="2305"/>
        <end position="2323"/>
    </location>
</feature>
<keyword evidence="11" id="KW-0106">Calcium</keyword>
<dbReference type="Pfam" id="PF14670">
    <property type="entry name" value="FXa_inhibition"/>
    <property type="match status" value="1"/>
</dbReference>
<dbReference type="RefSeq" id="XP_028141102.1">
    <property type="nucleotide sequence ID" value="XM_028285301.1"/>
</dbReference>
<keyword evidence="17" id="KW-0325">Glycoprotein</keyword>
<dbReference type="PROSITE" id="PS00010">
    <property type="entry name" value="ASX_HYDROXYL"/>
    <property type="match status" value="3"/>
</dbReference>
<comment type="caution">
    <text evidence="20">Lacks conserved residue(s) required for the propagation of feature annotation.</text>
</comment>
<dbReference type="FunCoup" id="A0A6P7G261">
    <property type="interactions" value="41"/>
</dbReference>
<feature type="repeat" description="LDL-receptor class B" evidence="22">
    <location>
        <begin position="3201"/>
        <end position="3244"/>
    </location>
</feature>
<keyword evidence="14 20" id="KW-1015">Disulfide bond</keyword>
<feature type="disulfide bond" evidence="21">
    <location>
        <begin position="503"/>
        <end position="521"/>
    </location>
</feature>
<evidence type="ECO:0000256" key="21">
    <source>
        <dbReference type="PROSITE-ProRule" id="PRU00124"/>
    </source>
</evidence>
<dbReference type="Pfam" id="PF00058">
    <property type="entry name" value="Ldl_recept_b"/>
    <property type="match status" value="5"/>
</dbReference>
<keyword evidence="15" id="KW-0675">Receptor</keyword>
<keyword evidence="6" id="KW-0254">Endocytosis</keyword>
<dbReference type="FunFam" id="4.10.400.10:FF:000189">
    <property type="entry name" value="low-density lipoprotein receptor 1"/>
    <property type="match status" value="1"/>
</dbReference>
<dbReference type="GO" id="GO:0005886">
    <property type="term" value="C:plasma membrane"/>
    <property type="evidence" value="ECO:0007669"/>
    <property type="project" value="UniProtKB-SubCell"/>
</dbReference>
<dbReference type="InterPro" id="IPR023415">
    <property type="entry name" value="LDLR_class-A_CS"/>
</dbReference>
<feature type="repeat" description="LDL-receptor class B" evidence="22">
    <location>
        <begin position="3156"/>
        <end position="3199"/>
    </location>
</feature>
<dbReference type="PROSITE" id="PS00022">
    <property type="entry name" value="EGF_1"/>
    <property type="match status" value="1"/>
</dbReference>
<dbReference type="SMART" id="SM00179">
    <property type="entry name" value="EGF_CA"/>
    <property type="match status" value="6"/>
</dbReference>
<dbReference type="GO" id="GO:0005905">
    <property type="term" value="C:clathrin-coated pit"/>
    <property type="evidence" value="ECO:0007669"/>
    <property type="project" value="UniProtKB-KW"/>
</dbReference>
<dbReference type="InterPro" id="IPR049883">
    <property type="entry name" value="NOTCH1_EGF-like"/>
</dbReference>
<feature type="disulfide bond" evidence="20">
    <location>
        <begin position="788"/>
        <end position="798"/>
    </location>
</feature>
<dbReference type="Gene3D" id="2.120.10.30">
    <property type="entry name" value="TolB, C-terminal domain"/>
    <property type="match status" value="6"/>
</dbReference>
<evidence type="ECO:0000313" key="26">
    <source>
        <dbReference type="RefSeq" id="XP_028141102.1"/>
    </source>
</evidence>
<dbReference type="GO" id="GO:0031904">
    <property type="term" value="C:endosome lumen"/>
    <property type="evidence" value="ECO:0007669"/>
    <property type="project" value="UniProtKB-SubCell"/>
</dbReference>
<dbReference type="PANTHER" id="PTHR22722:SF14">
    <property type="entry name" value="MEGALIN, ISOFORM A"/>
    <property type="match status" value="1"/>
</dbReference>
<dbReference type="PROSITE" id="PS50068">
    <property type="entry name" value="LDLRA_2"/>
    <property type="match status" value="24"/>
</dbReference>
<dbReference type="PROSITE" id="PS51120">
    <property type="entry name" value="LDLRB"/>
    <property type="match status" value="10"/>
</dbReference>
<evidence type="ECO:0000256" key="6">
    <source>
        <dbReference type="ARBA" id="ARBA00022583"/>
    </source>
</evidence>
<feature type="disulfide bond" evidence="21">
    <location>
        <begin position="496"/>
        <end position="508"/>
    </location>
</feature>
<feature type="disulfide bond" evidence="20">
    <location>
        <begin position="3366"/>
        <end position="3375"/>
    </location>
</feature>
<dbReference type="InterPro" id="IPR036055">
    <property type="entry name" value="LDL_receptor-like_sf"/>
</dbReference>
<evidence type="ECO:0000256" key="12">
    <source>
        <dbReference type="ARBA" id="ARBA00022989"/>
    </source>
</evidence>
<feature type="disulfide bond" evidence="21">
    <location>
        <begin position="240"/>
        <end position="255"/>
    </location>
</feature>
<feature type="transmembrane region" description="Helical" evidence="24">
    <location>
        <begin position="3393"/>
        <end position="3414"/>
    </location>
</feature>
<dbReference type="PROSITE" id="PS01186">
    <property type="entry name" value="EGF_2"/>
    <property type="match status" value="4"/>
</dbReference>